<dbReference type="Pfam" id="PF05685">
    <property type="entry name" value="Uma2"/>
    <property type="match status" value="1"/>
</dbReference>
<feature type="domain" description="Putative restriction endonuclease" evidence="1">
    <location>
        <begin position="22"/>
        <end position="177"/>
    </location>
</feature>
<protein>
    <recommendedName>
        <fullName evidence="1">Putative restriction endonuclease domain-containing protein</fullName>
    </recommendedName>
</protein>
<dbReference type="RefSeq" id="WP_328986661.1">
    <property type="nucleotide sequence ID" value="NZ_CP121472.1"/>
</dbReference>
<accession>A0ABZ0S6H6</accession>
<dbReference type="Gene3D" id="3.90.1570.10">
    <property type="entry name" value="tt1808, chain A"/>
    <property type="match status" value="1"/>
</dbReference>
<evidence type="ECO:0000313" key="2">
    <source>
        <dbReference type="EMBL" id="WPL16110.1"/>
    </source>
</evidence>
<dbReference type="PANTHER" id="PTHR36558">
    <property type="entry name" value="GLR1098 PROTEIN"/>
    <property type="match status" value="1"/>
</dbReference>
<gene>
    <name evidence="2" type="ORF">Thiowin_01057</name>
</gene>
<sequence length="195" mass="22166">MSSLPALNPEITFDDWLTGERVSPDQRTEFVSGEVFAMSGGTAEHNAILTNISGQLWSQTKGRRCWVYASGMKLRIQQADAGKYPDLMALCGEQAFHDERRDLLLNPSLIGEVLSKSTEGDDRGEKFALYRRIPSLRDYLLVSQHRVLVELYSRESDGRWILGSYEHLADRIRLESIDCTLALDEVYDKVDFCSR</sequence>
<name>A0ABZ0S6H6_9GAMM</name>
<dbReference type="InterPro" id="IPR011335">
    <property type="entry name" value="Restrct_endonuc-II-like"/>
</dbReference>
<dbReference type="SUPFAM" id="SSF52980">
    <property type="entry name" value="Restriction endonuclease-like"/>
    <property type="match status" value="1"/>
</dbReference>
<proteinExistence type="predicted"/>
<dbReference type="Proteomes" id="UP001432180">
    <property type="component" value="Chromosome"/>
</dbReference>
<reference evidence="2 3" key="1">
    <citation type="journal article" date="2023" name="Microorganisms">
        <title>Thiorhodovibrio frisius and Trv. litoralis spp. nov., Two Novel Members from a Clade of Fastidious Purple Sulfur Bacteria That Exhibit Unique Red-Shifted Light-Harvesting Capabilities.</title>
        <authorList>
            <person name="Methner A."/>
            <person name="Kuzyk S.B."/>
            <person name="Petersen J."/>
            <person name="Bauer S."/>
            <person name="Brinkmann H."/>
            <person name="Sichau K."/>
            <person name="Wanner G."/>
            <person name="Wolf J."/>
            <person name="Neumann-Schaal M."/>
            <person name="Henke P."/>
            <person name="Tank M."/>
            <person name="Sproer C."/>
            <person name="Bunk B."/>
            <person name="Overmann J."/>
        </authorList>
    </citation>
    <scope>NUCLEOTIDE SEQUENCE [LARGE SCALE GENOMIC DNA]</scope>
    <source>
        <strain evidence="2 3">DSM 6702</strain>
    </source>
</reference>
<organism evidence="2 3">
    <name type="scientific">Thiorhodovibrio winogradskyi</name>
    <dbReference type="NCBI Taxonomy" id="77007"/>
    <lineage>
        <taxon>Bacteria</taxon>
        <taxon>Pseudomonadati</taxon>
        <taxon>Pseudomonadota</taxon>
        <taxon>Gammaproteobacteria</taxon>
        <taxon>Chromatiales</taxon>
        <taxon>Chromatiaceae</taxon>
        <taxon>Thiorhodovibrio</taxon>
    </lineage>
</organism>
<evidence type="ECO:0000313" key="3">
    <source>
        <dbReference type="Proteomes" id="UP001432180"/>
    </source>
</evidence>
<dbReference type="EMBL" id="CP121472">
    <property type="protein sequence ID" value="WPL16110.1"/>
    <property type="molecule type" value="Genomic_DNA"/>
</dbReference>
<dbReference type="CDD" id="cd06260">
    <property type="entry name" value="DUF820-like"/>
    <property type="match status" value="1"/>
</dbReference>
<dbReference type="InterPro" id="IPR008538">
    <property type="entry name" value="Uma2"/>
</dbReference>
<keyword evidence="3" id="KW-1185">Reference proteome</keyword>
<dbReference type="InterPro" id="IPR012296">
    <property type="entry name" value="Nuclease_put_TT1808"/>
</dbReference>
<evidence type="ECO:0000259" key="1">
    <source>
        <dbReference type="Pfam" id="PF05685"/>
    </source>
</evidence>
<dbReference type="PANTHER" id="PTHR36558:SF1">
    <property type="entry name" value="RESTRICTION ENDONUCLEASE DOMAIN-CONTAINING PROTEIN-RELATED"/>
    <property type="match status" value="1"/>
</dbReference>